<dbReference type="SUPFAM" id="SSF47384">
    <property type="entry name" value="Homodimeric domain of signal transducing histidine kinase"/>
    <property type="match status" value="1"/>
</dbReference>
<accession>A0ABZ0IQW6</accession>
<evidence type="ECO:0000256" key="1">
    <source>
        <dbReference type="ARBA" id="ARBA00000085"/>
    </source>
</evidence>
<dbReference type="InterPro" id="IPR003661">
    <property type="entry name" value="HisK_dim/P_dom"/>
</dbReference>
<protein>
    <recommendedName>
        <fullName evidence="2">histidine kinase</fullName>
        <ecNumber evidence="2">2.7.13.3</ecNumber>
    </recommendedName>
</protein>
<comment type="catalytic activity">
    <reaction evidence="1">
        <text>ATP + protein L-histidine = ADP + protein N-phospho-L-histidine.</text>
        <dbReference type="EC" id="2.7.13.3"/>
    </reaction>
</comment>
<dbReference type="Pfam" id="PF07495">
    <property type="entry name" value="Y_Y_Y"/>
    <property type="match status" value="1"/>
</dbReference>
<dbReference type="PROSITE" id="PS50110">
    <property type="entry name" value="RESPONSE_REGULATORY"/>
    <property type="match status" value="1"/>
</dbReference>
<dbReference type="SUPFAM" id="SSF46689">
    <property type="entry name" value="Homeodomain-like"/>
    <property type="match status" value="1"/>
</dbReference>
<evidence type="ECO:0000256" key="4">
    <source>
        <dbReference type="ARBA" id="ARBA00023015"/>
    </source>
</evidence>
<sequence>MKLAFRGLMVLIIFFCWQNLFGQSRNEMGIPLITNFSHKETGGHAQNWATIQDEKGILYFANTNGVLEFDGVRWRIIETKTGLFFSLAKDESNRIFAGGYDEIGYLAPDSIGQMQFVSLKSEVGEENRDFRNIRRTFSTPEGTYFCGYSHIFRWDGSKMKTWQSGENTFGISFFVNNDFYVQQRNVGLLKLVADSLQLVPGSEKLMDKRFYFMLGNKAGGGLVIGTANDGLYHFDGTEFSAFPTEIDAFLKESLLYHGIWLEDGSMMLSTILGGAVVVTGGGELKYRLHAGNGLQNDAVHAAFVDDGGAVWLALDNGISKVDVASPITRFDQKNGVRGIVNAIIRHDNELYVATGHEVSTIRNDKDGAMLSGIEGANSAWSFLTVDRSLVVATDFGIKVLTKSGFEQVPVAPQGYRQLYQSPQNPNIVYGGTTDGVAVFEVKGGKWESLGKLPDVGGEIRRMLVVDSILWISTFHRGIYRLKTDPGSPLEIQEAQLYDTLGGLPSMVENFVYPYGGGKVIVTHRGIFQFDAGLNKFRPDSTFGDMLANGSHAAYFFEEGTDGRAWIHIYNRDKKVRDTGYAKRGEDGKYAWANNAFAGLEDVNLFYIYSEPNGITWLGGNDLLLRHDHSVSVNYDRPFNTLIRRVITKNDSLIFGGNQKEKALKVPKLEFPNNFIRFQFAATSFDFAEKNEYQTMLGGYDEDWSAWTTETQKDFTNLSEGSYTFYVRGRNIYGVQGKVDSYAFLILPPWYRTWWAFVIYLALFVGTIQFIIRRRSKQLKEEKLVLERIVGQRTQEIEQKNAQLKEQARQLQEMDKVKSNFFANISHEFRTPLTLILGPLNDRADGNDAVMPGSVLSMMKSNADRLLRLINQLLDLSKLETGLLKLEAAKYDLVSFVKGLTRSFDSLADRRGLTLSIYSEVDSLDIFFDVDKIEKVFFNLITNAIKFTEDGGSISLTIRELQESVEIDVADSGIGIPEDQLKNIFERFYQVDSSTTRFQEGSGIGLALTRELVELHHGSISVNSTREKGTVFTVKLLKGSAHFGKDEIVAEKVTVDVATKPAKSKVLTENSVVADDGRLVVLVIEDNSDVRTYIKSQLEGQFRILEAGDGEEGLAMSKEKVPDLIISDIMMPVMDGYTLTKKLKEHVATSHIPVVLLTARADSQDKIEGLVTGADDYLTKPFDGKELAVRIDNLINIRQKLRERIRQQVLLEPSPVEAMSMDETFIRKAVALVEKHLAGSELSVEWLSDEMAMSRMHLHRKLKALTDQSPSEFIRSIRLKRAHQLIRKRSATVTEIAFEVGFNNLSYFSKCFKEEYGLLPSELEDKSSAGNF</sequence>
<dbReference type="PROSITE" id="PS50109">
    <property type="entry name" value="HIS_KIN"/>
    <property type="match status" value="1"/>
</dbReference>
<dbReference type="Pfam" id="PF00072">
    <property type="entry name" value="Response_reg"/>
    <property type="match status" value="1"/>
</dbReference>
<keyword evidence="4" id="KW-0805">Transcription regulation</keyword>
<dbReference type="PANTHER" id="PTHR43547">
    <property type="entry name" value="TWO-COMPONENT HISTIDINE KINASE"/>
    <property type="match status" value="1"/>
</dbReference>
<dbReference type="InterPro" id="IPR004358">
    <property type="entry name" value="Sig_transdc_His_kin-like_C"/>
</dbReference>
<dbReference type="PROSITE" id="PS01124">
    <property type="entry name" value="HTH_ARAC_FAMILY_2"/>
    <property type="match status" value="1"/>
</dbReference>
<organism evidence="11 12">
    <name type="scientific">Imperialibacter roseus</name>
    <dbReference type="NCBI Taxonomy" id="1324217"/>
    <lineage>
        <taxon>Bacteria</taxon>
        <taxon>Pseudomonadati</taxon>
        <taxon>Bacteroidota</taxon>
        <taxon>Cytophagia</taxon>
        <taxon>Cytophagales</taxon>
        <taxon>Flammeovirgaceae</taxon>
        <taxon>Imperialibacter</taxon>
    </lineage>
</organism>
<dbReference type="Gene3D" id="1.10.10.60">
    <property type="entry name" value="Homeodomain-like"/>
    <property type="match status" value="2"/>
</dbReference>
<evidence type="ECO:0000256" key="6">
    <source>
        <dbReference type="ARBA" id="ARBA00023163"/>
    </source>
</evidence>
<evidence type="ECO:0000256" key="5">
    <source>
        <dbReference type="ARBA" id="ARBA00023125"/>
    </source>
</evidence>
<dbReference type="CDD" id="cd00082">
    <property type="entry name" value="HisKA"/>
    <property type="match status" value="1"/>
</dbReference>
<evidence type="ECO:0000259" key="10">
    <source>
        <dbReference type="PROSITE" id="PS50110"/>
    </source>
</evidence>
<dbReference type="SMART" id="SM00387">
    <property type="entry name" value="HATPase_c"/>
    <property type="match status" value="1"/>
</dbReference>
<dbReference type="Pfam" id="PF12833">
    <property type="entry name" value="HTH_18"/>
    <property type="match status" value="1"/>
</dbReference>
<dbReference type="InterPro" id="IPR009057">
    <property type="entry name" value="Homeodomain-like_sf"/>
</dbReference>
<dbReference type="Pfam" id="PF02518">
    <property type="entry name" value="HATPase_c"/>
    <property type="match status" value="1"/>
</dbReference>
<dbReference type="Gene3D" id="3.30.565.10">
    <property type="entry name" value="Histidine kinase-like ATPase, C-terminal domain"/>
    <property type="match status" value="1"/>
</dbReference>
<evidence type="ECO:0000256" key="3">
    <source>
        <dbReference type="ARBA" id="ARBA00022553"/>
    </source>
</evidence>
<dbReference type="PANTHER" id="PTHR43547:SF2">
    <property type="entry name" value="HYBRID SIGNAL TRANSDUCTION HISTIDINE KINASE C"/>
    <property type="match status" value="1"/>
</dbReference>
<dbReference type="PROSITE" id="PS00041">
    <property type="entry name" value="HTH_ARAC_FAMILY_1"/>
    <property type="match status" value="1"/>
</dbReference>
<feature type="modified residue" description="4-aspartylphosphate" evidence="7">
    <location>
        <position position="1127"/>
    </location>
</feature>
<keyword evidence="11" id="KW-0808">Transferase</keyword>
<dbReference type="EC" id="2.7.13.3" evidence="2"/>
<dbReference type="EMBL" id="CP136051">
    <property type="protein sequence ID" value="WOK06111.1"/>
    <property type="molecule type" value="Genomic_DNA"/>
</dbReference>
<evidence type="ECO:0000256" key="2">
    <source>
        <dbReference type="ARBA" id="ARBA00012438"/>
    </source>
</evidence>
<dbReference type="InterPro" id="IPR005467">
    <property type="entry name" value="His_kinase_dom"/>
</dbReference>
<dbReference type="InterPro" id="IPR036097">
    <property type="entry name" value="HisK_dim/P_sf"/>
</dbReference>
<dbReference type="SUPFAM" id="SSF55874">
    <property type="entry name" value="ATPase domain of HSP90 chaperone/DNA topoisomerase II/histidine kinase"/>
    <property type="match status" value="1"/>
</dbReference>
<gene>
    <name evidence="11" type="ORF">RT717_23835</name>
</gene>
<dbReference type="InterPro" id="IPR018060">
    <property type="entry name" value="HTH_AraC"/>
</dbReference>
<evidence type="ECO:0000256" key="7">
    <source>
        <dbReference type="PROSITE-ProRule" id="PRU00169"/>
    </source>
</evidence>
<dbReference type="CDD" id="cd16922">
    <property type="entry name" value="HATPase_EvgS-ArcB-TorS-like"/>
    <property type="match status" value="1"/>
</dbReference>
<dbReference type="Gene3D" id="2.60.40.10">
    <property type="entry name" value="Immunoglobulins"/>
    <property type="match status" value="1"/>
</dbReference>
<dbReference type="InterPro" id="IPR011006">
    <property type="entry name" value="CheY-like_superfamily"/>
</dbReference>
<dbReference type="InterPro" id="IPR018062">
    <property type="entry name" value="HTH_AraC-typ_CS"/>
</dbReference>
<keyword evidence="3 7" id="KW-0597">Phosphoprotein</keyword>
<dbReference type="RefSeq" id="WP_317488848.1">
    <property type="nucleotide sequence ID" value="NZ_CP136051.1"/>
</dbReference>
<dbReference type="CDD" id="cd17574">
    <property type="entry name" value="REC_OmpR"/>
    <property type="match status" value="1"/>
</dbReference>
<dbReference type="InterPro" id="IPR011123">
    <property type="entry name" value="Y_Y_Y"/>
</dbReference>
<feature type="domain" description="Response regulatory" evidence="10">
    <location>
        <begin position="1079"/>
        <end position="1194"/>
    </location>
</feature>
<dbReference type="InterPro" id="IPR015943">
    <property type="entry name" value="WD40/YVTN_repeat-like_dom_sf"/>
</dbReference>
<dbReference type="Pfam" id="PF00512">
    <property type="entry name" value="HisKA"/>
    <property type="match status" value="1"/>
</dbReference>
<dbReference type="InterPro" id="IPR003594">
    <property type="entry name" value="HATPase_dom"/>
</dbReference>
<dbReference type="Gene3D" id="3.40.50.2300">
    <property type="match status" value="1"/>
</dbReference>
<dbReference type="InterPro" id="IPR011047">
    <property type="entry name" value="Quinoprotein_ADH-like_sf"/>
</dbReference>
<proteinExistence type="predicted"/>
<dbReference type="InterPro" id="IPR013783">
    <property type="entry name" value="Ig-like_fold"/>
</dbReference>
<dbReference type="InterPro" id="IPR036890">
    <property type="entry name" value="HATPase_C_sf"/>
</dbReference>
<evidence type="ECO:0000259" key="9">
    <source>
        <dbReference type="PROSITE" id="PS50109"/>
    </source>
</evidence>
<dbReference type="Gene3D" id="2.130.10.10">
    <property type="entry name" value="YVTN repeat-like/Quinoprotein amine dehydrogenase"/>
    <property type="match status" value="2"/>
</dbReference>
<keyword evidence="5" id="KW-0238">DNA-binding</keyword>
<dbReference type="Gene3D" id="1.10.287.130">
    <property type="match status" value="1"/>
</dbReference>
<dbReference type="InterPro" id="IPR001789">
    <property type="entry name" value="Sig_transdc_resp-reg_receiver"/>
</dbReference>
<keyword evidence="11" id="KW-0418">Kinase</keyword>
<dbReference type="SMART" id="SM00342">
    <property type="entry name" value="HTH_ARAC"/>
    <property type="match status" value="1"/>
</dbReference>
<dbReference type="SUPFAM" id="SSF52172">
    <property type="entry name" value="CheY-like"/>
    <property type="match status" value="1"/>
</dbReference>
<dbReference type="SUPFAM" id="SSF50998">
    <property type="entry name" value="Quinoprotein alcohol dehydrogenase-like"/>
    <property type="match status" value="1"/>
</dbReference>
<dbReference type="PRINTS" id="PR00344">
    <property type="entry name" value="BCTRLSENSOR"/>
</dbReference>
<name>A0ABZ0IQW6_9BACT</name>
<evidence type="ECO:0000313" key="11">
    <source>
        <dbReference type="EMBL" id="WOK06111.1"/>
    </source>
</evidence>
<dbReference type="Proteomes" id="UP001302349">
    <property type="component" value="Chromosome"/>
</dbReference>
<dbReference type="GO" id="GO:0004673">
    <property type="term" value="F:protein histidine kinase activity"/>
    <property type="evidence" value="ECO:0007669"/>
    <property type="project" value="UniProtKB-EC"/>
</dbReference>
<reference evidence="11 12" key="1">
    <citation type="journal article" date="2023" name="Microbiol. Resour. Announc.">
        <title>Complete Genome Sequence of Imperialibacter roseus strain P4T.</title>
        <authorList>
            <person name="Tizabi D.R."/>
            <person name="Bachvaroff T."/>
            <person name="Hill R.T."/>
        </authorList>
    </citation>
    <scope>NUCLEOTIDE SEQUENCE [LARGE SCALE GENOMIC DNA]</scope>
    <source>
        <strain evidence="11 12">P4T</strain>
    </source>
</reference>
<dbReference type="SMART" id="SM00388">
    <property type="entry name" value="HisKA"/>
    <property type="match status" value="1"/>
</dbReference>
<evidence type="ECO:0000313" key="12">
    <source>
        <dbReference type="Proteomes" id="UP001302349"/>
    </source>
</evidence>
<feature type="domain" description="HTH araC/xylS-type" evidence="8">
    <location>
        <begin position="1226"/>
        <end position="1325"/>
    </location>
</feature>
<keyword evidence="12" id="KW-1185">Reference proteome</keyword>
<evidence type="ECO:0000259" key="8">
    <source>
        <dbReference type="PROSITE" id="PS01124"/>
    </source>
</evidence>
<feature type="domain" description="Histidine kinase" evidence="9">
    <location>
        <begin position="823"/>
        <end position="1039"/>
    </location>
</feature>
<keyword evidence="6" id="KW-0804">Transcription</keyword>
<dbReference type="SMART" id="SM00448">
    <property type="entry name" value="REC"/>
    <property type="match status" value="1"/>
</dbReference>